<sequence length="294" mass="29715">MSRAHGPTRALTRVGARAGSVGVLVVLLVGCAGEQDDGAASMSDPGMGHVHGVGVDPAGGDVLAATHTGLFALRDGWAPRRVADRWQDTMAFTVDGDRLLGSGHPDMRDDLPVHLGLIQSTDSGETWDAISLQGEADLHALSVNGQRVAAWDSVGAALLLSDDGGRTWTTGASLPSPAADLLLQEDGSLLITTAGGLLHSTDGQAVQPFEPPPPTTLAQVEQTPSSVLVGVDTDGAVWTLDGTWTSAGSLPGPPTAFAGVGDGTLVAATEQEVLRSPDAGATWQTVAAVGAGGS</sequence>
<dbReference type="InterPro" id="IPR015943">
    <property type="entry name" value="WD40/YVTN_repeat-like_dom_sf"/>
</dbReference>
<proteinExistence type="predicted"/>
<evidence type="ECO:0000313" key="1">
    <source>
        <dbReference type="EMBL" id="MFC3689227.1"/>
    </source>
</evidence>
<dbReference type="RefSeq" id="WP_340288463.1">
    <property type="nucleotide sequence ID" value="NZ_JBBEOI010000002.1"/>
</dbReference>
<comment type="caution">
    <text evidence="1">The sequence shown here is derived from an EMBL/GenBank/DDBJ whole genome shotgun (WGS) entry which is preliminary data.</text>
</comment>
<dbReference type="EMBL" id="JBHRWW010000008">
    <property type="protein sequence ID" value="MFC3689227.1"/>
    <property type="molecule type" value="Genomic_DNA"/>
</dbReference>
<name>A0ABV7WJZ9_9MICO</name>
<reference evidence="2" key="1">
    <citation type="journal article" date="2019" name="Int. J. Syst. Evol. Microbiol.">
        <title>The Global Catalogue of Microorganisms (GCM) 10K type strain sequencing project: providing services to taxonomists for standard genome sequencing and annotation.</title>
        <authorList>
            <consortium name="The Broad Institute Genomics Platform"/>
            <consortium name="The Broad Institute Genome Sequencing Center for Infectious Disease"/>
            <person name="Wu L."/>
            <person name="Ma J."/>
        </authorList>
    </citation>
    <scope>NUCLEOTIDE SEQUENCE [LARGE SCALE GENOMIC DNA]</scope>
    <source>
        <strain evidence="2">NCAIM B.02333</strain>
    </source>
</reference>
<dbReference type="CDD" id="cd15482">
    <property type="entry name" value="Sialidase_non-viral"/>
    <property type="match status" value="1"/>
</dbReference>
<dbReference type="PROSITE" id="PS51257">
    <property type="entry name" value="PROKAR_LIPOPROTEIN"/>
    <property type="match status" value="1"/>
</dbReference>
<dbReference type="InterPro" id="IPR054817">
    <property type="entry name" value="Glycosyl_F510_1955-like"/>
</dbReference>
<dbReference type="Gene3D" id="2.130.10.10">
    <property type="entry name" value="YVTN repeat-like/Quinoprotein amine dehydrogenase"/>
    <property type="match status" value="1"/>
</dbReference>
<dbReference type="NCBIfam" id="NF045728">
    <property type="entry name" value="glycosyl_F510_1955"/>
    <property type="match status" value="1"/>
</dbReference>
<gene>
    <name evidence="1" type="ORF">ACFOLH_12835</name>
</gene>
<keyword evidence="2" id="KW-1185">Reference proteome</keyword>
<dbReference type="Proteomes" id="UP001595685">
    <property type="component" value="Unassembled WGS sequence"/>
</dbReference>
<organism evidence="1 2">
    <name type="scientific">Aquipuribacter hungaricus</name>
    <dbReference type="NCBI Taxonomy" id="545624"/>
    <lineage>
        <taxon>Bacteria</taxon>
        <taxon>Bacillati</taxon>
        <taxon>Actinomycetota</taxon>
        <taxon>Actinomycetes</taxon>
        <taxon>Micrococcales</taxon>
        <taxon>Intrasporangiaceae</taxon>
        <taxon>Aquipuribacter</taxon>
    </lineage>
</organism>
<protein>
    <submittedName>
        <fullName evidence="1">F510_1955 family glycosylhydrolase</fullName>
    </submittedName>
</protein>
<evidence type="ECO:0000313" key="2">
    <source>
        <dbReference type="Proteomes" id="UP001595685"/>
    </source>
</evidence>
<dbReference type="SUPFAM" id="SSF110296">
    <property type="entry name" value="Oligoxyloglucan reducing end-specific cellobiohydrolase"/>
    <property type="match status" value="1"/>
</dbReference>
<accession>A0ABV7WJZ9</accession>